<keyword evidence="1" id="KW-0472">Membrane</keyword>
<dbReference type="EMBL" id="CP046620">
    <property type="protein sequence ID" value="QHQ36392.1"/>
    <property type="molecule type" value="Genomic_DNA"/>
</dbReference>
<dbReference type="AlphaFoldDB" id="A0A6P1T739"/>
<dbReference type="KEGG" id="amaq:GO499_15015"/>
<feature type="transmembrane region" description="Helical" evidence="1">
    <location>
        <begin position="33"/>
        <end position="51"/>
    </location>
</feature>
<dbReference type="Proteomes" id="UP000464495">
    <property type="component" value="Chromosome"/>
</dbReference>
<feature type="transmembrane region" description="Helical" evidence="1">
    <location>
        <begin position="6"/>
        <end position="26"/>
    </location>
</feature>
<keyword evidence="1" id="KW-1133">Transmembrane helix</keyword>
<proteinExistence type="predicted"/>
<evidence type="ECO:0000313" key="2">
    <source>
        <dbReference type="EMBL" id="QHQ36392.1"/>
    </source>
</evidence>
<evidence type="ECO:0000313" key="3">
    <source>
        <dbReference type="Proteomes" id="UP000464495"/>
    </source>
</evidence>
<reference evidence="2 3" key="1">
    <citation type="submission" date="2019-12" db="EMBL/GenBank/DDBJ databases">
        <title>Complete genome sequence of Algicella marina strain 9Alg 56(T) isolated from the red alga Tichocarpus crinitus.</title>
        <authorList>
            <person name="Kim S.-G."/>
            <person name="Nedashkovskaya O.I."/>
        </authorList>
    </citation>
    <scope>NUCLEOTIDE SEQUENCE [LARGE SCALE GENOMIC DNA]</scope>
    <source>
        <strain evidence="2 3">9Alg 56</strain>
    </source>
</reference>
<keyword evidence="3" id="KW-1185">Reference proteome</keyword>
<accession>A0A6P1T739</accession>
<sequence length="84" mass="8973">MVVAVLVQLGGGGWIKLAGALIVWAVPYDLKIAIYLLPAAIVLNFVVFRFARPDLPKIPLGPAIGTVGVIMILYRILPILAAHT</sequence>
<protein>
    <submittedName>
        <fullName evidence="2">Uncharacterized protein</fullName>
    </submittedName>
</protein>
<feature type="transmembrane region" description="Helical" evidence="1">
    <location>
        <begin position="63"/>
        <end position="82"/>
    </location>
</feature>
<evidence type="ECO:0000256" key="1">
    <source>
        <dbReference type="SAM" id="Phobius"/>
    </source>
</evidence>
<name>A0A6P1T739_9RHOB</name>
<keyword evidence="1" id="KW-0812">Transmembrane</keyword>
<gene>
    <name evidence="2" type="ORF">GO499_15015</name>
</gene>
<organism evidence="2 3">
    <name type="scientific">Algicella marina</name>
    <dbReference type="NCBI Taxonomy" id="2683284"/>
    <lineage>
        <taxon>Bacteria</taxon>
        <taxon>Pseudomonadati</taxon>
        <taxon>Pseudomonadota</taxon>
        <taxon>Alphaproteobacteria</taxon>
        <taxon>Rhodobacterales</taxon>
        <taxon>Paracoccaceae</taxon>
        <taxon>Algicella</taxon>
    </lineage>
</organism>